<evidence type="ECO:0000256" key="3">
    <source>
        <dbReference type="ARBA" id="ARBA00022729"/>
    </source>
</evidence>
<comment type="caution">
    <text evidence="4">The sequence shown here is derived from an EMBL/GenBank/DDBJ whole genome shotgun (WGS) entry which is preliminary data.</text>
</comment>
<gene>
    <name evidence="4" type="ORF">CD32_16720</name>
</gene>
<evidence type="ECO:0000256" key="2">
    <source>
        <dbReference type="ARBA" id="ARBA00022448"/>
    </source>
</evidence>
<dbReference type="GO" id="GO:0055085">
    <property type="term" value="P:transmembrane transport"/>
    <property type="evidence" value="ECO:0007669"/>
    <property type="project" value="InterPro"/>
</dbReference>
<keyword evidence="5" id="KW-1185">Reference proteome</keyword>
<reference evidence="4 5" key="1">
    <citation type="submission" date="2014-02" db="EMBL/GenBank/DDBJ databases">
        <title>Draft genome sequence of Lysinibacillus odysseyi NBRC 100172.</title>
        <authorList>
            <person name="Zhang F."/>
            <person name="Wang G."/>
            <person name="Zhang L."/>
        </authorList>
    </citation>
    <scope>NUCLEOTIDE SEQUENCE [LARGE SCALE GENOMIC DNA]</scope>
    <source>
        <strain evidence="4 5">NBRC 100172</strain>
    </source>
</reference>
<dbReference type="eggNOG" id="COG1638">
    <property type="taxonomic scope" value="Bacteria"/>
</dbReference>
<dbReference type="Proteomes" id="UP000030437">
    <property type="component" value="Unassembled WGS sequence"/>
</dbReference>
<dbReference type="RefSeq" id="WP_036156679.1">
    <property type="nucleotide sequence ID" value="NZ_AVCX01000003.1"/>
</dbReference>
<keyword evidence="3" id="KW-0732">Signal</keyword>
<dbReference type="NCBIfam" id="TIGR00787">
    <property type="entry name" value="dctP"/>
    <property type="match status" value="1"/>
</dbReference>
<dbReference type="Pfam" id="PF03480">
    <property type="entry name" value="DctP"/>
    <property type="match status" value="1"/>
</dbReference>
<keyword evidence="2" id="KW-0813">Transport</keyword>
<dbReference type="PIRSF" id="PIRSF006470">
    <property type="entry name" value="DctB"/>
    <property type="match status" value="1"/>
</dbReference>
<organism evidence="4 5">
    <name type="scientific">Lysinibacillus odysseyi 34hs-1 = NBRC 100172</name>
    <dbReference type="NCBI Taxonomy" id="1220589"/>
    <lineage>
        <taxon>Bacteria</taxon>
        <taxon>Bacillati</taxon>
        <taxon>Bacillota</taxon>
        <taxon>Bacilli</taxon>
        <taxon>Bacillales</taxon>
        <taxon>Bacillaceae</taxon>
        <taxon>Lysinibacillus</taxon>
    </lineage>
</organism>
<dbReference type="GO" id="GO:0030288">
    <property type="term" value="C:outer membrane-bounded periplasmic space"/>
    <property type="evidence" value="ECO:0007669"/>
    <property type="project" value="InterPro"/>
</dbReference>
<dbReference type="Gene3D" id="3.40.190.170">
    <property type="entry name" value="Bacterial extracellular solute-binding protein, family 7"/>
    <property type="match status" value="1"/>
</dbReference>
<comment type="similarity">
    <text evidence="1">Belongs to the bacterial solute-binding protein 7 family.</text>
</comment>
<protein>
    <submittedName>
        <fullName evidence="4">C4-dicarboxylate ABC transporter</fullName>
    </submittedName>
</protein>
<evidence type="ECO:0000256" key="1">
    <source>
        <dbReference type="ARBA" id="ARBA00009023"/>
    </source>
</evidence>
<dbReference type="EMBL" id="JPVP01000058">
    <property type="protein sequence ID" value="KGR83470.1"/>
    <property type="molecule type" value="Genomic_DNA"/>
</dbReference>
<dbReference type="InterPro" id="IPR038404">
    <property type="entry name" value="TRAP_DctP_sf"/>
</dbReference>
<accession>A0A0A3IJ15</accession>
<dbReference type="InterPro" id="IPR004682">
    <property type="entry name" value="TRAP_DctP"/>
</dbReference>
<evidence type="ECO:0000313" key="4">
    <source>
        <dbReference type="EMBL" id="KGR83470.1"/>
    </source>
</evidence>
<dbReference type="NCBIfam" id="NF037995">
    <property type="entry name" value="TRAP_S1"/>
    <property type="match status" value="1"/>
</dbReference>
<name>A0A0A3IJ15_9BACI</name>
<proteinExistence type="inferred from homology"/>
<sequence length="350" mass="40182">MKYFFTGTFLTLALLISFFVYKQNIGDIASLPYDDEQHGLGDQIIIHFSHVVAENTPKGLAAIKFAELVKEKTNGRVIVQVYPNGILYSDDNEFEALQQNEIQMIAPTFSKVTSYLPSWQVLDLPFIIETDEQLKEVLTGPLKEQLLAELDGLNIKGLDFWSNGFKQIASNDYPVQNVQDFQLLRVRVMASELISKQFSLLGSTPITTTFDDVYYEIEKRNIQAQENTISNLYSKGFHKYEKHITLSNHGIMGYAVMINKPFWDSLDAELQQPILEALQEMSDWQFETSIEMNQIGQQELSSLPDVSLYPLSPVQKKAWKEKVAPIYETYQKEINDSYYKLLIEEVNRSN</sequence>
<dbReference type="PANTHER" id="PTHR33376:SF7">
    <property type="entry name" value="C4-DICARBOXYLATE-BINDING PROTEIN DCTB"/>
    <property type="match status" value="1"/>
</dbReference>
<dbReference type="InterPro" id="IPR018389">
    <property type="entry name" value="DctP_fam"/>
</dbReference>
<dbReference type="PANTHER" id="PTHR33376">
    <property type="match status" value="1"/>
</dbReference>
<dbReference type="OrthoDB" id="9776801at2"/>
<evidence type="ECO:0000313" key="5">
    <source>
        <dbReference type="Proteomes" id="UP000030437"/>
    </source>
</evidence>
<dbReference type="STRING" id="1220589.CD32_16720"/>
<dbReference type="AlphaFoldDB" id="A0A0A3IJ15"/>